<name>A0A1X7TMP1_AMPQE</name>
<dbReference type="InParanoid" id="A0A1X7TMP1"/>
<reference evidence="1" key="1">
    <citation type="submission" date="2017-05" db="UniProtKB">
        <authorList>
            <consortium name="EnsemblMetazoa"/>
        </authorList>
    </citation>
    <scope>IDENTIFICATION</scope>
</reference>
<sequence length="98" mass="11422">MDMINSPLMVSQFMDGCIDGYTTDLKEKGLFDGSLLQKYALAYDTIDIITRELEEFKQHWNTHKIRLNRKISQPPRIPNNLYNMPGLHGNGNDEWHLN</sequence>
<proteinExistence type="predicted"/>
<evidence type="ECO:0000313" key="1">
    <source>
        <dbReference type="EnsemblMetazoa" id="Aqu2.1.16198_001"/>
    </source>
</evidence>
<dbReference type="OrthoDB" id="5984603at2759"/>
<organism evidence="1">
    <name type="scientific">Amphimedon queenslandica</name>
    <name type="common">Sponge</name>
    <dbReference type="NCBI Taxonomy" id="400682"/>
    <lineage>
        <taxon>Eukaryota</taxon>
        <taxon>Metazoa</taxon>
        <taxon>Porifera</taxon>
        <taxon>Demospongiae</taxon>
        <taxon>Heteroscleromorpha</taxon>
        <taxon>Haplosclerida</taxon>
        <taxon>Niphatidae</taxon>
        <taxon>Amphimedon</taxon>
    </lineage>
</organism>
<accession>A0A1X7TMP1</accession>
<dbReference type="EnsemblMetazoa" id="Aqu2.1.16198_001">
    <property type="protein sequence ID" value="Aqu2.1.16198_001"/>
    <property type="gene ID" value="Aqu2.1.16198"/>
</dbReference>
<dbReference type="AlphaFoldDB" id="A0A1X7TMP1"/>
<protein>
    <submittedName>
        <fullName evidence="1">Uncharacterized protein</fullName>
    </submittedName>
</protein>